<dbReference type="PROSITE" id="PS51257">
    <property type="entry name" value="PROKAR_LIPOPROTEIN"/>
    <property type="match status" value="1"/>
</dbReference>
<dbReference type="OrthoDB" id="1707591at2"/>
<evidence type="ECO:0000313" key="2">
    <source>
        <dbReference type="EMBL" id="ABO51332.1"/>
    </source>
</evidence>
<evidence type="ECO:0008006" key="4">
    <source>
        <dbReference type="Google" id="ProtNLM"/>
    </source>
</evidence>
<dbReference type="eggNOG" id="ENOG5032QYP">
    <property type="taxonomic scope" value="Bacteria"/>
</dbReference>
<dbReference type="AlphaFoldDB" id="A4J8C9"/>
<dbReference type="EMBL" id="CP000612">
    <property type="protein sequence ID" value="ABO51332.1"/>
    <property type="molecule type" value="Genomic_DNA"/>
</dbReference>
<dbReference type="STRING" id="349161.Dred_2828"/>
<keyword evidence="3" id="KW-1185">Reference proteome</keyword>
<dbReference type="Proteomes" id="UP000001556">
    <property type="component" value="Chromosome"/>
</dbReference>
<evidence type="ECO:0000313" key="3">
    <source>
        <dbReference type="Proteomes" id="UP000001556"/>
    </source>
</evidence>
<proteinExistence type="predicted"/>
<dbReference type="RefSeq" id="WP_011879127.1">
    <property type="nucleotide sequence ID" value="NC_009253.1"/>
</dbReference>
<organism evidence="2 3">
    <name type="scientific">Desulforamulus reducens (strain ATCC BAA-1160 / DSM 100696 / MI-1)</name>
    <name type="common">Desulfotomaculum reducens</name>
    <dbReference type="NCBI Taxonomy" id="349161"/>
    <lineage>
        <taxon>Bacteria</taxon>
        <taxon>Bacillati</taxon>
        <taxon>Bacillota</taxon>
        <taxon>Clostridia</taxon>
        <taxon>Eubacteriales</taxon>
        <taxon>Peptococcaceae</taxon>
        <taxon>Desulforamulus</taxon>
    </lineage>
</organism>
<dbReference type="KEGG" id="drm:Dred_2828"/>
<keyword evidence="1" id="KW-0732">Signal</keyword>
<evidence type="ECO:0000256" key="1">
    <source>
        <dbReference type="SAM" id="SignalP"/>
    </source>
</evidence>
<feature type="signal peptide" evidence="1">
    <location>
        <begin position="1"/>
        <end position="21"/>
    </location>
</feature>
<feature type="chain" id="PRO_5002670866" description="Lipoprotein" evidence="1">
    <location>
        <begin position="22"/>
        <end position="319"/>
    </location>
</feature>
<reference evidence="2 3" key="1">
    <citation type="submission" date="2007-03" db="EMBL/GenBank/DDBJ databases">
        <title>Complete sequence of Desulfotomaculum reducens MI-1.</title>
        <authorList>
            <consortium name="US DOE Joint Genome Institute"/>
            <person name="Copeland A."/>
            <person name="Lucas S."/>
            <person name="Lapidus A."/>
            <person name="Barry K."/>
            <person name="Detter J.C."/>
            <person name="Glavina del Rio T."/>
            <person name="Hammon N."/>
            <person name="Israni S."/>
            <person name="Dalin E."/>
            <person name="Tice H."/>
            <person name="Pitluck S."/>
            <person name="Sims D."/>
            <person name="Brettin T."/>
            <person name="Bruce D."/>
            <person name="Han C."/>
            <person name="Tapia R."/>
            <person name="Schmutz J."/>
            <person name="Larimer F."/>
            <person name="Land M."/>
            <person name="Hauser L."/>
            <person name="Kyrpides N."/>
            <person name="Kim E."/>
            <person name="Tebo B.M."/>
            <person name="Richardson P."/>
        </authorList>
    </citation>
    <scope>NUCLEOTIDE SEQUENCE [LARGE SCALE GENOMIC DNA]</scope>
    <source>
        <strain evidence="2 3">MI-1</strain>
    </source>
</reference>
<protein>
    <recommendedName>
        <fullName evidence="4">Lipoprotein</fullName>
    </recommendedName>
</protein>
<gene>
    <name evidence="2" type="ordered locus">Dred_2828</name>
</gene>
<dbReference type="HOGENOM" id="CLU_072055_0_0_9"/>
<sequence length="319" mass="36811">MKKMFVALMIFSILFTGCSKGTEQANKQPAPKETKQEVGVQSEAKQNEIMNGFNQILQENGAEREVIDFINKNISLVSKENASQMVLGLESVQQKNLEQRQKGFFEIELRLLKSMQEGSLTFKNGSLVTSSIQQLKDEDLKKLFEDNLAMGYKFICPEGSVYPIINYEMAYQQYGKYLTDEIKDYFEIMAIESENPFSVDAGLNVSWDEVYKRAVKSEKYLQSYPKSVKYKEIKQWYGWYAAAYIYGLDNSPAFVVDTTFLNEKLKNSYLNVAMDTESDLGKKIKDYLVVLKKNNFKLTDEVDQYRKGIIDIQEVYNIK</sequence>
<accession>A4J8C9</accession>
<name>A4J8C9_DESRM</name>